<dbReference type="EMBL" id="AEUD01000020">
    <property type="protein sequence ID" value="EGD53588.1"/>
    <property type="molecule type" value="Genomic_DNA"/>
</dbReference>
<gene>
    <name evidence="2" type="ORF">SCNU_18092</name>
</gene>
<keyword evidence="1" id="KW-0812">Transmembrane</keyword>
<evidence type="ECO:0000256" key="1">
    <source>
        <dbReference type="SAM" id="Phobius"/>
    </source>
</evidence>
<proteinExistence type="predicted"/>
<comment type="caution">
    <text evidence="2">The sequence shown here is derived from an EMBL/GenBank/DDBJ whole genome shotgun (WGS) entry which is preliminary data.</text>
</comment>
<organism evidence="2 3">
    <name type="scientific">Gordonia neofelifaecis NRRL B-59395</name>
    <dbReference type="NCBI Taxonomy" id="644548"/>
    <lineage>
        <taxon>Bacteria</taxon>
        <taxon>Bacillati</taxon>
        <taxon>Actinomycetota</taxon>
        <taxon>Actinomycetes</taxon>
        <taxon>Mycobacteriales</taxon>
        <taxon>Gordoniaceae</taxon>
        <taxon>Gordonia</taxon>
    </lineage>
</organism>
<feature type="transmembrane region" description="Helical" evidence="1">
    <location>
        <begin position="17"/>
        <end position="36"/>
    </location>
</feature>
<reference evidence="2 3" key="1">
    <citation type="journal article" date="2011" name="J. Bacteriol.">
        <title>Draft Genome Sequence of Gordonia neofelifaecis NRRL B-59395, a Cholesterol-Degrading Actinomycete.</title>
        <authorList>
            <person name="Ge F."/>
            <person name="Li W."/>
            <person name="Chen G."/>
            <person name="Liu Y."/>
            <person name="Zhang G."/>
            <person name="Yong B."/>
            <person name="Wang Q."/>
            <person name="Wang N."/>
            <person name="Huang Z."/>
            <person name="Li W."/>
            <person name="Wang J."/>
            <person name="Wu C."/>
            <person name="Xie Q."/>
            <person name="Liu G."/>
        </authorList>
    </citation>
    <scope>NUCLEOTIDE SEQUENCE [LARGE SCALE GENOMIC DNA]</scope>
    <source>
        <strain evidence="2 3">NRRL B-59395</strain>
    </source>
</reference>
<sequence length="169" mass="18154">MSRLVAYLEKPMTWRGILVRLVLAFAVFVAALVFCIRGLDDRTEQSDAAQARATLQEKAGSIVADVFSVDSRTWSSDRKTARSLVAPPLSIASGRALNGPPPDGTTAVSWVPQNVAVSWADADAGEALVIVQVTVTARSGHVESKVKSVQSSYVRSGDRWLLSGLEELQ</sequence>
<name>F1YNW9_9ACTN</name>
<dbReference type="OrthoDB" id="4379928at2"/>
<accession>F1YNW9</accession>
<dbReference type="eggNOG" id="ENOG50344NE">
    <property type="taxonomic scope" value="Bacteria"/>
</dbReference>
<dbReference type="AlphaFoldDB" id="F1YNW9"/>
<evidence type="ECO:0000313" key="3">
    <source>
        <dbReference type="Proteomes" id="UP000035065"/>
    </source>
</evidence>
<dbReference type="RefSeq" id="WP_009680811.1">
    <property type="nucleotide sequence ID" value="NZ_AEUD01000020.1"/>
</dbReference>
<dbReference type="STRING" id="644548.SCNU_18092"/>
<protein>
    <submittedName>
        <fullName evidence="2">Uncharacterized protein</fullName>
    </submittedName>
</protein>
<keyword evidence="3" id="KW-1185">Reference proteome</keyword>
<evidence type="ECO:0000313" key="2">
    <source>
        <dbReference type="EMBL" id="EGD53588.1"/>
    </source>
</evidence>
<keyword evidence="1" id="KW-0472">Membrane</keyword>
<keyword evidence="1" id="KW-1133">Transmembrane helix</keyword>
<dbReference type="Proteomes" id="UP000035065">
    <property type="component" value="Unassembled WGS sequence"/>
</dbReference>